<keyword evidence="8" id="KW-0902">Two-component regulatory system</keyword>
<feature type="transmembrane region" description="Helical" evidence="9">
    <location>
        <begin position="88"/>
        <end position="105"/>
    </location>
</feature>
<accession>A0A370G5L1</accession>
<evidence type="ECO:0000313" key="11">
    <source>
        <dbReference type="EMBL" id="RDI38500.1"/>
    </source>
</evidence>
<comment type="catalytic activity">
    <reaction evidence="1">
        <text>ATP + protein L-histidine = ADP + protein N-phospho-L-histidine.</text>
        <dbReference type="EC" id="2.7.13.3"/>
    </reaction>
</comment>
<dbReference type="CDD" id="cd00082">
    <property type="entry name" value="HisKA"/>
    <property type="match status" value="1"/>
</dbReference>
<dbReference type="PROSITE" id="PS50109">
    <property type="entry name" value="HIS_KIN"/>
    <property type="match status" value="1"/>
</dbReference>
<dbReference type="InterPro" id="IPR003661">
    <property type="entry name" value="HisK_dim/P_dom"/>
</dbReference>
<dbReference type="Gene3D" id="3.30.565.10">
    <property type="entry name" value="Histidine kinase-like ATPase, C-terminal domain"/>
    <property type="match status" value="1"/>
</dbReference>
<sequence length="398" mass="44910">MKEFNHIANIVLYRWTAALIIAIMVLGVVTSPSLSWNAGIIIQSFFVVVISVLLIIYPKKESILLRSILIFTIAGYFYAFFIYYPLTALNFIFIALLPAVAIGFFHKKLFYTIWILNFAGAFGAFLYVYFEEGEKFSFLKGDFTGNVLDFIGAQIMLYFIFFITNNRIDRISQYYDHIQKSERLKMTGQLAAAVAHEIRNPIAVVKGFLQLYREDPNIPESAKEHFQLMLLEMDQAESVIQDFLSLSKPHDEHASLVDLSEILKSVTDLLQSYGSINNIQFKVDQAEESFIYGSKVELKQLLVNIMKNSIEAMKKGGEIRISSRTEGDYAVVEIADEGVGMDQEEIKELGTPFYSLKSSGTGLGLMICYNILEKYGGSLQFKSEKGAGTTAILTFKKA</sequence>
<dbReference type="SMART" id="SM00388">
    <property type="entry name" value="HisKA"/>
    <property type="match status" value="1"/>
</dbReference>
<keyword evidence="9" id="KW-1133">Transmembrane helix</keyword>
<dbReference type="SUPFAM" id="SSF55874">
    <property type="entry name" value="ATPase domain of HSP90 chaperone/DNA topoisomerase II/histidine kinase"/>
    <property type="match status" value="1"/>
</dbReference>
<name>A0A370G5L1_9BACI</name>
<proteinExistence type="predicted"/>
<dbReference type="GO" id="GO:0000155">
    <property type="term" value="F:phosphorelay sensor kinase activity"/>
    <property type="evidence" value="ECO:0007669"/>
    <property type="project" value="InterPro"/>
</dbReference>
<feature type="transmembrane region" description="Helical" evidence="9">
    <location>
        <begin position="63"/>
        <end position="82"/>
    </location>
</feature>
<dbReference type="InterPro" id="IPR004358">
    <property type="entry name" value="Sig_transdc_His_kin-like_C"/>
</dbReference>
<evidence type="ECO:0000256" key="6">
    <source>
        <dbReference type="ARBA" id="ARBA00022777"/>
    </source>
</evidence>
<dbReference type="Pfam" id="PF02518">
    <property type="entry name" value="HATPase_c"/>
    <property type="match status" value="1"/>
</dbReference>
<evidence type="ECO:0000256" key="9">
    <source>
        <dbReference type="SAM" id="Phobius"/>
    </source>
</evidence>
<dbReference type="EC" id="2.7.13.3" evidence="2"/>
<dbReference type="PRINTS" id="PR00344">
    <property type="entry name" value="BCTRLSENSOR"/>
</dbReference>
<dbReference type="PANTHER" id="PTHR43065:SF46">
    <property type="entry name" value="C4-DICARBOXYLATE TRANSPORT SENSOR PROTEIN DCTB"/>
    <property type="match status" value="1"/>
</dbReference>
<comment type="caution">
    <text evidence="11">The sequence shown here is derived from an EMBL/GenBank/DDBJ whole genome shotgun (WGS) entry which is preliminary data.</text>
</comment>
<dbReference type="GO" id="GO:0005524">
    <property type="term" value="F:ATP binding"/>
    <property type="evidence" value="ECO:0007669"/>
    <property type="project" value="UniProtKB-KW"/>
</dbReference>
<organism evidence="11 12">
    <name type="scientific">Falsibacillus pallidus</name>
    <dbReference type="NCBI Taxonomy" id="493781"/>
    <lineage>
        <taxon>Bacteria</taxon>
        <taxon>Bacillati</taxon>
        <taxon>Bacillota</taxon>
        <taxon>Bacilli</taxon>
        <taxon>Bacillales</taxon>
        <taxon>Bacillaceae</taxon>
        <taxon>Falsibacillus</taxon>
    </lineage>
</organism>
<evidence type="ECO:0000256" key="3">
    <source>
        <dbReference type="ARBA" id="ARBA00022553"/>
    </source>
</evidence>
<feature type="domain" description="Histidine kinase" evidence="10">
    <location>
        <begin position="193"/>
        <end position="398"/>
    </location>
</feature>
<dbReference type="SMART" id="SM00387">
    <property type="entry name" value="HATPase_c"/>
    <property type="match status" value="1"/>
</dbReference>
<dbReference type="Gene3D" id="1.10.287.130">
    <property type="match status" value="1"/>
</dbReference>
<keyword evidence="3" id="KW-0597">Phosphoprotein</keyword>
<keyword evidence="5" id="KW-0547">Nucleotide-binding</keyword>
<dbReference type="SUPFAM" id="SSF47384">
    <property type="entry name" value="Homodimeric domain of signal transducing histidine kinase"/>
    <property type="match status" value="1"/>
</dbReference>
<evidence type="ECO:0000256" key="5">
    <source>
        <dbReference type="ARBA" id="ARBA00022741"/>
    </source>
</evidence>
<feature type="transmembrane region" description="Helical" evidence="9">
    <location>
        <begin position="36"/>
        <end position="56"/>
    </location>
</feature>
<keyword evidence="7" id="KW-0067">ATP-binding</keyword>
<reference evidence="11 12" key="1">
    <citation type="submission" date="2018-07" db="EMBL/GenBank/DDBJ databases">
        <title>Genomic Encyclopedia of Type Strains, Phase IV (KMG-IV): sequencing the most valuable type-strain genomes for metagenomic binning, comparative biology and taxonomic classification.</title>
        <authorList>
            <person name="Goeker M."/>
        </authorList>
    </citation>
    <scope>NUCLEOTIDE SEQUENCE [LARGE SCALE GENOMIC DNA]</scope>
    <source>
        <strain evidence="11 12">DSM 25281</strain>
    </source>
</reference>
<evidence type="ECO:0000313" key="12">
    <source>
        <dbReference type="Proteomes" id="UP000255326"/>
    </source>
</evidence>
<feature type="transmembrane region" description="Helical" evidence="9">
    <location>
        <begin position="12"/>
        <end position="30"/>
    </location>
</feature>
<dbReference type="Pfam" id="PF00512">
    <property type="entry name" value="HisKA"/>
    <property type="match status" value="1"/>
</dbReference>
<dbReference type="RefSeq" id="WP_114746920.1">
    <property type="nucleotide sequence ID" value="NZ_QQAY01000017.1"/>
</dbReference>
<evidence type="ECO:0000256" key="7">
    <source>
        <dbReference type="ARBA" id="ARBA00022840"/>
    </source>
</evidence>
<dbReference type="InterPro" id="IPR036097">
    <property type="entry name" value="HisK_dim/P_sf"/>
</dbReference>
<keyword evidence="6 11" id="KW-0418">Kinase</keyword>
<keyword evidence="9" id="KW-0812">Transmembrane</keyword>
<dbReference type="AlphaFoldDB" id="A0A370G5L1"/>
<evidence type="ECO:0000256" key="2">
    <source>
        <dbReference type="ARBA" id="ARBA00012438"/>
    </source>
</evidence>
<dbReference type="OrthoDB" id="9815750at2"/>
<keyword evidence="9" id="KW-0472">Membrane</keyword>
<keyword evidence="12" id="KW-1185">Reference proteome</keyword>
<dbReference type="InterPro" id="IPR005467">
    <property type="entry name" value="His_kinase_dom"/>
</dbReference>
<keyword evidence="4" id="KW-0808">Transferase</keyword>
<evidence type="ECO:0000259" key="10">
    <source>
        <dbReference type="PROSITE" id="PS50109"/>
    </source>
</evidence>
<feature type="transmembrane region" description="Helical" evidence="9">
    <location>
        <begin position="150"/>
        <end position="168"/>
    </location>
</feature>
<dbReference type="InterPro" id="IPR036890">
    <property type="entry name" value="HATPase_C_sf"/>
</dbReference>
<dbReference type="InterPro" id="IPR003594">
    <property type="entry name" value="HATPase_dom"/>
</dbReference>
<dbReference type="Proteomes" id="UP000255326">
    <property type="component" value="Unassembled WGS sequence"/>
</dbReference>
<evidence type="ECO:0000256" key="1">
    <source>
        <dbReference type="ARBA" id="ARBA00000085"/>
    </source>
</evidence>
<dbReference type="PANTHER" id="PTHR43065">
    <property type="entry name" value="SENSOR HISTIDINE KINASE"/>
    <property type="match status" value="1"/>
</dbReference>
<dbReference type="EMBL" id="QQAY01000017">
    <property type="protein sequence ID" value="RDI38500.1"/>
    <property type="molecule type" value="Genomic_DNA"/>
</dbReference>
<evidence type="ECO:0000256" key="8">
    <source>
        <dbReference type="ARBA" id="ARBA00023012"/>
    </source>
</evidence>
<gene>
    <name evidence="11" type="ORF">DFR59_11742</name>
</gene>
<evidence type="ECO:0000256" key="4">
    <source>
        <dbReference type="ARBA" id="ARBA00022679"/>
    </source>
</evidence>
<feature type="transmembrane region" description="Helical" evidence="9">
    <location>
        <begin position="112"/>
        <end position="130"/>
    </location>
</feature>
<protein>
    <recommendedName>
        <fullName evidence="2">histidine kinase</fullName>
        <ecNumber evidence="2">2.7.13.3</ecNumber>
    </recommendedName>
</protein>